<keyword evidence="3" id="KW-1133">Transmembrane helix</keyword>
<evidence type="ECO:0000259" key="4">
    <source>
        <dbReference type="Pfam" id="PF01073"/>
    </source>
</evidence>
<dbReference type="Proteomes" id="UP000694865">
    <property type="component" value="Unplaced"/>
</dbReference>
<dbReference type="PANTHER" id="PTHR43245:SF51">
    <property type="entry name" value="SHORT CHAIN DEHYDROGENASE_REDUCTASE FAMILY 42E, MEMBER 2"/>
    <property type="match status" value="1"/>
</dbReference>
<proteinExistence type="inferred from homology"/>
<evidence type="ECO:0000256" key="1">
    <source>
        <dbReference type="ARBA" id="ARBA00009219"/>
    </source>
</evidence>
<name>A0ABM0GW64_SACKO</name>
<keyword evidence="3" id="KW-0472">Membrane</keyword>
<keyword evidence="5" id="KW-1185">Reference proteome</keyword>
<sequence length="366" mass="41755">MSSEEEGDVILVTGASGFVGQHVVKLLMERCRDVREVRAFDIRPFKWIKELRVTETYVDLVHVRGDITQLSDIRKACRGVDAVVHTAGYVDVGSLPDMEKLKAINIVGAENVLKACIDNHVTRLVYTSTQDVVLGMEPIENADESSVGIPNTFLYEGYAGTKYEAEKIILKANSLILENGRKLKTCSLRPTTMYGEGDIYFLPPTLKASKQQGGVLMRIGDGKALFHASYVGNVAWAHILALQQLKRQRSEDDISGQACFISDDTEPMNLFDFMEPFLQARGFRLSRYHIPYWFMYIVAFIVEFLAWFLQPFSKINFPINRNVLHHMCTSCYFSYHGAKRYLNYSPLFSVEESMERTVRYVKRLRL</sequence>
<dbReference type="Pfam" id="PF01073">
    <property type="entry name" value="3Beta_HSD"/>
    <property type="match status" value="1"/>
</dbReference>
<evidence type="ECO:0000313" key="6">
    <source>
        <dbReference type="RefSeq" id="XP_002738669.1"/>
    </source>
</evidence>
<dbReference type="GeneID" id="100370123"/>
<dbReference type="InterPro" id="IPR036291">
    <property type="entry name" value="NAD(P)-bd_dom_sf"/>
</dbReference>
<dbReference type="Gene3D" id="3.40.50.720">
    <property type="entry name" value="NAD(P)-binding Rossmann-like Domain"/>
    <property type="match status" value="1"/>
</dbReference>
<keyword evidence="2 3" id="KW-0560">Oxidoreductase</keyword>
<organism evidence="5 6">
    <name type="scientific">Saccoglossus kowalevskii</name>
    <name type="common">Acorn worm</name>
    <dbReference type="NCBI Taxonomy" id="10224"/>
    <lineage>
        <taxon>Eukaryota</taxon>
        <taxon>Metazoa</taxon>
        <taxon>Hemichordata</taxon>
        <taxon>Enteropneusta</taxon>
        <taxon>Harrimaniidae</taxon>
        <taxon>Saccoglossus</taxon>
    </lineage>
</organism>
<dbReference type="SUPFAM" id="SSF51735">
    <property type="entry name" value="NAD(P)-binding Rossmann-fold domains"/>
    <property type="match status" value="1"/>
</dbReference>
<feature type="domain" description="3-beta hydroxysteroid dehydrogenase/isomerase" evidence="4">
    <location>
        <begin position="11"/>
        <end position="287"/>
    </location>
</feature>
<gene>
    <name evidence="6" type="primary">LOC100370123</name>
</gene>
<protein>
    <submittedName>
        <fullName evidence="6">3 beta-hydroxysteroid dehydrogenase/Delta 5--&gt;4-isomerase-like</fullName>
    </submittedName>
</protein>
<evidence type="ECO:0000256" key="3">
    <source>
        <dbReference type="RuleBase" id="RU004475"/>
    </source>
</evidence>
<dbReference type="InterPro" id="IPR002225">
    <property type="entry name" value="3Beta_OHSteriod_DH/Estase"/>
</dbReference>
<evidence type="ECO:0000313" key="5">
    <source>
        <dbReference type="Proteomes" id="UP000694865"/>
    </source>
</evidence>
<accession>A0ABM0GW64</accession>
<reference evidence="6" key="1">
    <citation type="submission" date="2025-08" db="UniProtKB">
        <authorList>
            <consortium name="RefSeq"/>
        </authorList>
    </citation>
    <scope>IDENTIFICATION</scope>
    <source>
        <tissue evidence="6">Testes</tissue>
    </source>
</reference>
<dbReference type="RefSeq" id="XP_002738669.1">
    <property type="nucleotide sequence ID" value="XM_002738623.2"/>
</dbReference>
<comment type="similarity">
    <text evidence="1 3">Belongs to the 3-beta-HSD family.</text>
</comment>
<evidence type="ECO:0000256" key="2">
    <source>
        <dbReference type="ARBA" id="ARBA00023002"/>
    </source>
</evidence>
<feature type="transmembrane region" description="Helical" evidence="3">
    <location>
        <begin position="290"/>
        <end position="309"/>
    </location>
</feature>
<keyword evidence="3" id="KW-0812">Transmembrane</keyword>
<dbReference type="PANTHER" id="PTHR43245">
    <property type="entry name" value="BIFUNCTIONAL POLYMYXIN RESISTANCE PROTEIN ARNA"/>
    <property type="match status" value="1"/>
</dbReference>
<dbReference type="InterPro" id="IPR050177">
    <property type="entry name" value="Lipid_A_modif_metabolic_enz"/>
</dbReference>